<keyword evidence="2 4" id="KW-0808">Transferase</keyword>
<proteinExistence type="inferred from homology"/>
<reference evidence="5 6" key="1">
    <citation type="submission" date="2019-06" db="EMBL/GenBank/DDBJ databases">
        <title>Sorghum-associated microbial communities from plants grown in Nebraska, USA.</title>
        <authorList>
            <person name="Schachtman D."/>
        </authorList>
    </citation>
    <scope>NUCLEOTIDE SEQUENCE [LARGE SCALE GENOMIC DNA]</scope>
    <source>
        <strain evidence="5 6">2482</strain>
    </source>
</reference>
<evidence type="ECO:0000256" key="1">
    <source>
        <dbReference type="ARBA" id="ARBA00006284"/>
    </source>
</evidence>
<dbReference type="NCBIfam" id="TIGR00045">
    <property type="entry name" value="glycerate kinase"/>
    <property type="match status" value="1"/>
</dbReference>
<sequence length="379" mass="39785">MKVLIAMDSFKGSISSEDGSRAIALGIRDVYSDAEIIALPLADGGEGTVEALVKATGGKSIKKEVTGPLKEKIDAVYGILGDKKTAVIEVAAACGLPLVPSDKRNPAVATTYGVGELIRDAIDKGCREFVIGLGGSATNDAGVGMLQALGFIFLNSYNEEVGLGGQELSNIRKIDLSSVIPELKDCTFKVACDVNNPLYGPKGAAHIFGPQKGATAEMIKELDKGLENFAQIVLQELGRDIQNIVGAGAAGGLGAAFAGFLHAHLQSGIELVLEIIEMEQNMQGVDFVITGEGKMDGQTSMGKAPLGVAQLAKKHEIPVLAMAGCITEETAILNELGITSYFSIVNAPMTLEEAMDSTVTSENLRTTTKQIFRLIQSVK</sequence>
<dbReference type="PIRSF" id="PIRSF006078">
    <property type="entry name" value="GlxK"/>
    <property type="match status" value="1"/>
</dbReference>
<dbReference type="GO" id="GO:0031388">
    <property type="term" value="P:organic acid phosphorylation"/>
    <property type="evidence" value="ECO:0007669"/>
    <property type="project" value="UniProtKB-UniRule"/>
</dbReference>
<dbReference type="InterPro" id="IPR036129">
    <property type="entry name" value="Glycerate_kinase_sf"/>
</dbReference>
<evidence type="ECO:0000313" key="6">
    <source>
        <dbReference type="Proteomes" id="UP000319671"/>
    </source>
</evidence>
<dbReference type="AlphaFoldDB" id="A0A561DXW2"/>
<dbReference type="Pfam" id="PF02595">
    <property type="entry name" value="Gly_kinase"/>
    <property type="match status" value="1"/>
</dbReference>
<evidence type="ECO:0000256" key="2">
    <source>
        <dbReference type="ARBA" id="ARBA00022679"/>
    </source>
</evidence>
<keyword evidence="6" id="KW-1185">Reference proteome</keyword>
<protein>
    <submittedName>
        <fullName evidence="5">Glycerate kinase</fullName>
    </submittedName>
</protein>
<dbReference type="SUPFAM" id="SSF110738">
    <property type="entry name" value="Glycerate kinase I"/>
    <property type="match status" value="1"/>
</dbReference>
<dbReference type="Gene3D" id="3.90.1510.10">
    <property type="entry name" value="Glycerate kinase, domain 2"/>
    <property type="match status" value="1"/>
</dbReference>
<dbReference type="RefSeq" id="WP_144561906.1">
    <property type="nucleotide sequence ID" value="NZ_VIVN01000001.1"/>
</dbReference>
<accession>A0A561DXW2</accession>
<evidence type="ECO:0000256" key="4">
    <source>
        <dbReference type="PIRNR" id="PIRNR006078"/>
    </source>
</evidence>
<gene>
    <name evidence="5" type="ORF">FB550_101190</name>
</gene>
<dbReference type="InterPro" id="IPR018193">
    <property type="entry name" value="Glyc_kinase_flavodox-like_fold"/>
</dbReference>
<dbReference type="Proteomes" id="UP000319671">
    <property type="component" value="Unassembled WGS sequence"/>
</dbReference>
<dbReference type="GO" id="GO:0008887">
    <property type="term" value="F:glycerate kinase activity"/>
    <property type="evidence" value="ECO:0007669"/>
    <property type="project" value="UniProtKB-UniRule"/>
</dbReference>
<comment type="caution">
    <text evidence="5">The sequence shown here is derived from an EMBL/GenBank/DDBJ whole genome shotgun (WGS) entry which is preliminary data.</text>
</comment>
<dbReference type="InterPro" id="IPR018197">
    <property type="entry name" value="Glycerate_kinase_RE-like"/>
</dbReference>
<dbReference type="PANTHER" id="PTHR21599:SF0">
    <property type="entry name" value="GLYCERATE KINASE"/>
    <property type="match status" value="1"/>
</dbReference>
<comment type="similarity">
    <text evidence="1 4">Belongs to the glycerate kinase type-1 family.</text>
</comment>
<name>A0A561DXW2_9BACI</name>
<keyword evidence="3 4" id="KW-0418">Kinase</keyword>
<evidence type="ECO:0000313" key="5">
    <source>
        <dbReference type="EMBL" id="TWE08176.1"/>
    </source>
</evidence>
<dbReference type="PANTHER" id="PTHR21599">
    <property type="entry name" value="GLYCERATE KINASE"/>
    <property type="match status" value="1"/>
</dbReference>
<dbReference type="InterPro" id="IPR004381">
    <property type="entry name" value="Glycerate_kinase"/>
</dbReference>
<organism evidence="5 6">
    <name type="scientific">Neobacillus bataviensis</name>
    <dbReference type="NCBI Taxonomy" id="220685"/>
    <lineage>
        <taxon>Bacteria</taxon>
        <taxon>Bacillati</taxon>
        <taxon>Bacillota</taxon>
        <taxon>Bacilli</taxon>
        <taxon>Bacillales</taxon>
        <taxon>Bacillaceae</taxon>
        <taxon>Neobacillus</taxon>
    </lineage>
</organism>
<evidence type="ECO:0000256" key="3">
    <source>
        <dbReference type="ARBA" id="ARBA00022777"/>
    </source>
</evidence>
<dbReference type="EMBL" id="VIVN01000001">
    <property type="protein sequence ID" value="TWE08176.1"/>
    <property type="molecule type" value="Genomic_DNA"/>
</dbReference>
<dbReference type="Gene3D" id="3.40.50.10350">
    <property type="entry name" value="Glycerate kinase, domain 1"/>
    <property type="match status" value="1"/>
</dbReference>